<proteinExistence type="predicted"/>
<evidence type="ECO:0000313" key="2">
    <source>
        <dbReference type="EMBL" id="GLB38533.1"/>
    </source>
</evidence>
<comment type="caution">
    <text evidence="2">The sequence shown here is derived from an EMBL/GenBank/DDBJ whole genome shotgun (WGS) entry which is preliminary data.</text>
</comment>
<organism evidence="2 3">
    <name type="scientific">Lyophyllum shimeji</name>
    <name type="common">Hon-shimeji</name>
    <name type="synonym">Tricholoma shimeji</name>
    <dbReference type="NCBI Taxonomy" id="47721"/>
    <lineage>
        <taxon>Eukaryota</taxon>
        <taxon>Fungi</taxon>
        <taxon>Dikarya</taxon>
        <taxon>Basidiomycota</taxon>
        <taxon>Agaricomycotina</taxon>
        <taxon>Agaricomycetes</taxon>
        <taxon>Agaricomycetidae</taxon>
        <taxon>Agaricales</taxon>
        <taxon>Tricholomatineae</taxon>
        <taxon>Lyophyllaceae</taxon>
        <taxon>Lyophyllum</taxon>
    </lineage>
</organism>
<dbReference type="Proteomes" id="UP001063166">
    <property type="component" value="Unassembled WGS sequence"/>
</dbReference>
<reference evidence="2" key="1">
    <citation type="submission" date="2022-07" db="EMBL/GenBank/DDBJ databases">
        <title>The genome of Lyophyllum shimeji provides insight into the initial evolution of ectomycorrhizal fungal genome.</title>
        <authorList>
            <person name="Kobayashi Y."/>
            <person name="Shibata T."/>
            <person name="Hirakawa H."/>
            <person name="Shigenobu S."/>
            <person name="Nishiyama T."/>
            <person name="Yamada A."/>
            <person name="Hasebe M."/>
            <person name="Kawaguchi M."/>
        </authorList>
    </citation>
    <scope>NUCLEOTIDE SEQUENCE</scope>
    <source>
        <strain evidence="2">AT787</strain>
    </source>
</reference>
<accession>A0A9P3PMB2</accession>
<name>A0A9P3PMB2_LYOSH</name>
<sequence length="697" mass="77664">MPSIACRSRIRAASEHCGLCLDVRHRLVAGNPSDAVHYLGKTRVPDDVDVLVASNVVITLSGVLDGRTVSAEEVYASALCQHLVDYFRMNAVELGLSIVSGLQMNEENELLQMVLTPSRRIPINPETAPVCLLLVAIDLCYSWQTLDCVQAKFDRANHPFSARLSLPYKTLLDNVVGRFMTWQLVRRYPLIFGPWCQQLDVESSYFPGVFNSIFRVIERSPNAAFQARCRRLIRTLRSQRLLVLSDASTSLSTYLASVEDLGFLSSDTLREDITDEEALCFALERVFRSGLSRLQFKGLVIATNADRADDEDLSQEHAVLSPEEPTARPREDLSWDDASKDALRPGRPLSPSIHAWLLSMPSEGETGFNVDKALDSDPSRWSEDGLVGVNWSDDELLAVERPQHLKKPEVRSSRCAHSNLNSPDSFHDMECITPPPVLDFEDGAASSDSLLYPSRTGAVGLKEIASESALCQDLAYDRVTLEEDPTNQHSQDAAGRMTGLGDRSHAACPLVYVRSRPISGLPWNQKETDYLGKQETTLYQLQLREHSTAPGDLFEMDDSKLYAEAYTAEVLDPFSHDPLDGDDDMDLAMLSDSDFEISVPRETIFEDHRDLDKDGGVAVALVDKPDFPEARNSSDSPTLAITCPQQSDWHRQLRDFREELQDTDEEFWCGEAVGDSAQIACFEEDILAVMDFAHDAP</sequence>
<dbReference type="EMBL" id="BRPK01000005">
    <property type="protein sequence ID" value="GLB38533.1"/>
    <property type="molecule type" value="Genomic_DNA"/>
</dbReference>
<feature type="region of interest" description="Disordered" evidence="1">
    <location>
        <begin position="311"/>
        <end position="346"/>
    </location>
</feature>
<evidence type="ECO:0000256" key="1">
    <source>
        <dbReference type="SAM" id="MobiDB-lite"/>
    </source>
</evidence>
<feature type="compositionally biased region" description="Basic and acidic residues" evidence="1">
    <location>
        <begin position="325"/>
        <end position="344"/>
    </location>
</feature>
<keyword evidence="3" id="KW-1185">Reference proteome</keyword>
<protein>
    <submittedName>
        <fullName evidence="2">Uncharacterized protein</fullName>
    </submittedName>
</protein>
<dbReference type="OrthoDB" id="3141012at2759"/>
<gene>
    <name evidence="2" type="ORF">LshimejAT787_0503980</name>
</gene>
<evidence type="ECO:0000313" key="3">
    <source>
        <dbReference type="Proteomes" id="UP001063166"/>
    </source>
</evidence>
<dbReference type="AlphaFoldDB" id="A0A9P3PMB2"/>